<name>A0AC61RIZ3_9BACT</name>
<protein>
    <submittedName>
        <fullName evidence="1">Uncharacterized protein</fullName>
    </submittedName>
</protein>
<dbReference type="Proteomes" id="UP000306319">
    <property type="component" value="Unassembled WGS sequence"/>
</dbReference>
<organism evidence="1 2">
    <name type="scientific">Lepagella muris</name>
    <dbReference type="NCBI Taxonomy" id="3032870"/>
    <lineage>
        <taxon>Bacteria</taxon>
        <taxon>Pseudomonadati</taxon>
        <taxon>Bacteroidota</taxon>
        <taxon>Bacteroidia</taxon>
        <taxon>Bacteroidales</taxon>
        <taxon>Muribaculaceae</taxon>
        <taxon>Lepagella</taxon>
    </lineage>
</organism>
<sequence length="135" mass="15145">MTDIQEISVKSGIRPSECSCEKCKNLCRTPCLGTPEDINKLLEAGYGNRLTPVLWGVGMLVGLTDKPIKMVQPRLENNGWCTFRQPNGLCELHDKGLKPTEGKLATHKPKPNGWSLKKDITWLVAKRWLPLQGMF</sequence>
<reference evidence="1" key="1">
    <citation type="submission" date="2019-04" db="EMBL/GenBank/DDBJ databases">
        <title>Microbes associate with the intestines of laboratory mice.</title>
        <authorList>
            <person name="Navarre W."/>
            <person name="Wong E."/>
            <person name="Huang K."/>
            <person name="Tropini C."/>
            <person name="Ng K."/>
            <person name="Yu B."/>
        </authorList>
    </citation>
    <scope>NUCLEOTIDE SEQUENCE</scope>
    <source>
        <strain evidence="1">NM04_E33</strain>
    </source>
</reference>
<evidence type="ECO:0000313" key="2">
    <source>
        <dbReference type="Proteomes" id="UP000306319"/>
    </source>
</evidence>
<keyword evidence="2" id="KW-1185">Reference proteome</keyword>
<accession>A0AC61RIZ3</accession>
<evidence type="ECO:0000313" key="1">
    <source>
        <dbReference type="EMBL" id="TGY80998.1"/>
    </source>
</evidence>
<dbReference type="EMBL" id="SRYB01000001">
    <property type="protein sequence ID" value="TGY80998.1"/>
    <property type="molecule type" value="Genomic_DNA"/>
</dbReference>
<comment type="caution">
    <text evidence="1">The sequence shown here is derived from an EMBL/GenBank/DDBJ whole genome shotgun (WGS) entry which is preliminary data.</text>
</comment>
<proteinExistence type="predicted"/>
<gene>
    <name evidence="1" type="ORF">E5331_01045</name>
</gene>